<comment type="subcellular location">
    <subcellularLocation>
        <location evidence="1">Mitochondrion</location>
    </subcellularLocation>
</comment>
<dbReference type="PANTHER" id="PTHR46203:SF1">
    <property type="entry name" value="MITOCHONDRIAL TRANSLATION RELEASE FACTOR IN RESCUE"/>
    <property type="match status" value="1"/>
</dbReference>
<evidence type="ECO:0000259" key="5">
    <source>
        <dbReference type="Pfam" id="PF00472"/>
    </source>
</evidence>
<keyword evidence="3" id="KW-0809">Transit peptide</keyword>
<reference evidence="6" key="1">
    <citation type="submission" date="2025-08" db="UniProtKB">
        <authorList>
            <consortium name="Ensembl"/>
        </authorList>
    </citation>
    <scope>IDENTIFICATION</scope>
</reference>
<evidence type="ECO:0000256" key="3">
    <source>
        <dbReference type="ARBA" id="ARBA00022946"/>
    </source>
</evidence>
<name>A0A8C4QNZ2_EPTBU</name>
<feature type="domain" description="Prokaryotic-type class I peptide chain release factors" evidence="5">
    <location>
        <begin position="40"/>
        <end position="82"/>
    </location>
</feature>
<proteinExistence type="inferred from homology"/>
<evidence type="ECO:0000313" key="7">
    <source>
        <dbReference type="Proteomes" id="UP000694388"/>
    </source>
</evidence>
<evidence type="ECO:0000256" key="4">
    <source>
        <dbReference type="ARBA" id="ARBA00023128"/>
    </source>
</evidence>
<dbReference type="Gene3D" id="3.30.160.20">
    <property type="match status" value="1"/>
</dbReference>
<dbReference type="GO" id="GO:0005739">
    <property type="term" value="C:mitochondrion"/>
    <property type="evidence" value="ECO:0007669"/>
    <property type="project" value="UniProtKB-SubCell"/>
</dbReference>
<organism evidence="6 7">
    <name type="scientific">Eptatretus burgeri</name>
    <name type="common">Inshore hagfish</name>
    <dbReference type="NCBI Taxonomy" id="7764"/>
    <lineage>
        <taxon>Eukaryota</taxon>
        <taxon>Metazoa</taxon>
        <taxon>Chordata</taxon>
        <taxon>Craniata</taxon>
        <taxon>Vertebrata</taxon>
        <taxon>Cyclostomata</taxon>
        <taxon>Myxini</taxon>
        <taxon>Myxiniformes</taxon>
        <taxon>Myxinidae</taxon>
        <taxon>Eptatretinae</taxon>
        <taxon>Eptatretus</taxon>
    </lineage>
</organism>
<dbReference type="PANTHER" id="PTHR46203">
    <property type="entry name" value="PROBABLE PEPTIDE CHAIN RELEASE FACTOR C12ORF65"/>
    <property type="match status" value="1"/>
</dbReference>
<sequence length="118" mass="13507">MGRKKLTFRAVEFHWSRLLLRRWFNAWNLSFSLLQMADLLDLRPEDLREQMVKGSGPGGQATNKTNNCVFIKHLPSGILVKISCSALFLVPSLNVEESLKIKQINQCHPQGDPYLAKR</sequence>
<dbReference type="AlphaFoldDB" id="A0A8C4QNZ2"/>
<evidence type="ECO:0000256" key="1">
    <source>
        <dbReference type="ARBA" id="ARBA00004173"/>
    </source>
</evidence>
<evidence type="ECO:0000256" key="2">
    <source>
        <dbReference type="ARBA" id="ARBA00010835"/>
    </source>
</evidence>
<dbReference type="InterPro" id="IPR052405">
    <property type="entry name" value="Mito_Transl_Release_Factor"/>
</dbReference>
<keyword evidence="4" id="KW-0496">Mitochondrion</keyword>
<dbReference type="InterPro" id="IPR000352">
    <property type="entry name" value="Pep_chain_release_fac_I"/>
</dbReference>
<comment type="similarity">
    <text evidence="2">Belongs to the prokaryotic/mitochondrial release factor family.</text>
</comment>
<dbReference type="Ensembl" id="ENSEBUT00000017819.1">
    <property type="protein sequence ID" value="ENSEBUP00000017243.1"/>
    <property type="gene ID" value="ENSEBUG00000010772.1"/>
</dbReference>
<dbReference type="Proteomes" id="UP000694388">
    <property type="component" value="Unplaced"/>
</dbReference>
<evidence type="ECO:0000313" key="6">
    <source>
        <dbReference type="Ensembl" id="ENSEBUP00000017243.1"/>
    </source>
</evidence>
<dbReference type="Pfam" id="PF00472">
    <property type="entry name" value="RF-1"/>
    <property type="match status" value="1"/>
</dbReference>
<dbReference type="GeneTree" id="ENSGT00940000173404"/>
<dbReference type="InterPro" id="IPR045853">
    <property type="entry name" value="Pep_chain_release_fac_I_sf"/>
</dbReference>
<dbReference type="GO" id="GO:0003747">
    <property type="term" value="F:translation release factor activity"/>
    <property type="evidence" value="ECO:0007669"/>
    <property type="project" value="InterPro"/>
</dbReference>
<protein>
    <recommendedName>
        <fullName evidence="5">Prokaryotic-type class I peptide chain release factors domain-containing protein</fullName>
    </recommendedName>
</protein>
<reference evidence="6" key="2">
    <citation type="submission" date="2025-09" db="UniProtKB">
        <authorList>
            <consortium name="Ensembl"/>
        </authorList>
    </citation>
    <scope>IDENTIFICATION</scope>
</reference>
<dbReference type="SUPFAM" id="SSF75620">
    <property type="entry name" value="Release factor"/>
    <property type="match status" value="1"/>
</dbReference>
<accession>A0A8C4QNZ2</accession>
<keyword evidence="7" id="KW-1185">Reference proteome</keyword>